<reference evidence="1" key="1">
    <citation type="submission" date="2021-02" db="EMBL/GenBank/DDBJ databases">
        <authorList>
            <person name="Syme A R."/>
            <person name="Syme A R."/>
            <person name="Moolhuijzen P."/>
        </authorList>
    </citation>
    <scope>NUCLEOTIDE SEQUENCE</scope>
    <source>
        <strain evidence="1">W1-1</strain>
    </source>
</reference>
<gene>
    <name evidence="1" type="ORF">PTTW11_05604</name>
</gene>
<name>A0A6S6W2D6_9PLEO</name>
<proteinExistence type="predicted"/>
<evidence type="ECO:0000313" key="1">
    <source>
        <dbReference type="EMBL" id="CAE7174288.1"/>
    </source>
</evidence>
<accession>A0A6S6W2D6</accession>
<protein>
    <submittedName>
        <fullName evidence="1">Uncharacterized protein</fullName>
    </submittedName>
</protein>
<dbReference type="Proteomes" id="UP000472372">
    <property type="component" value="Chromosome 5"/>
</dbReference>
<evidence type="ECO:0000313" key="2">
    <source>
        <dbReference type="Proteomes" id="UP000472372"/>
    </source>
</evidence>
<dbReference type="EMBL" id="HG992981">
    <property type="protein sequence ID" value="CAE7174288.1"/>
    <property type="molecule type" value="Genomic_DNA"/>
</dbReference>
<dbReference type="AlphaFoldDB" id="A0A6S6W2D6"/>
<sequence>MHLLDLPPELFEQVVVVLVDTVPVAELRGLRAVCRAFARDIQYQSKRLPKKEKRIEKKICGWERELDRTSEYEKSFGLRINCSRGWGLGVRW</sequence>
<organism evidence="1 2">
    <name type="scientific">Pyrenophora teres f. teres</name>
    <dbReference type="NCBI Taxonomy" id="97479"/>
    <lineage>
        <taxon>Eukaryota</taxon>
        <taxon>Fungi</taxon>
        <taxon>Dikarya</taxon>
        <taxon>Ascomycota</taxon>
        <taxon>Pezizomycotina</taxon>
        <taxon>Dothideomycetes</taxon>
        <taxon>Pleosporomycetidae</taxon>
        <taxon>Pleosporales</taxon>
        <taxon>Pleosporineae</taxon>
        <taxon>Pleosporaceae</taxon>
        <taxon>Pyrenophora</taxon>
    </lineage>
</organism>